<feature type="transmembrane region" description="Helical" evidence="1">
    <location>
        <begin position="40"/>
        <end position="58"/>
    </location>
</feature>
<organism evidence="2 3">
    <name type="scientific">Ferrovibrio terrae</name>
    <dbReference type="NCBI Taxonomy" id="2594003"/>
    <lineage>
        <taxon>Bacteria</taxon>
        <taxon>Pseudomonadati</taxon>
        <taxon>Pseudomonadota</taxon>
        <taxon>Alphaproteobacteria</taxon>
        <taxon>Rhodospirillales</taxon>
        <taxon>Rhodospirillaceae</taxon>
        <taxon>Ferrovibrio</taxon>
    </lineage>
</organism>
<feature type="transmembrane region" description="Helical" evidence="1">
    <location>
        <begin position="178"/>
        <end position="198"/>
    </location>
</feature>
<gene>
    <name evidence="2" type="ORF">FNB15_08370</name>
</gene>
<dbReference type="InterPro" id="IPR010331">
    <property type="entry name" value="ExoD"/>
</dbReference>
<accession>A0A516H0K2</accession>
<dbReference type="PIRSF" id="PIRSF033239">
    <property type="entry name" value="ExoD"/>
    <property type="match status" value="1"/>
</dbReference>
<dbReference type="Pfam" id="PF06055">
    <property type="entry name" value="ExoD"/>
    <property type="match status" value="1"/>
</dbReference>
<protein>
    <submittedName>
        <fullName evidence="2">Exopolysaccharide biosynthesis protein</fullName>
    </submittedName>
</protein>
<dbReference type="KEGG" id="fer:FNB15_08370"/>
<feature type="transmembrane region" description="Helical" evidence="1">
    <location>
        <begin position="154"/>
        <end position="171"/>
    </location>
</feature>
<dbReference type="Proteomes" id="UP000317496">
    <property type="component" value="Chromosome"/>
</dbReference>
<dbReference type="EMBL" id="CP041636">
    <property type="protein sequence ID" value="QDO97282.1"/>
    <property type="molecule type" value="Genomic_DNA"/>
</dbReference>
<evidence type="ECO:0000313" key="2">
    <source>
        <dbReference type="EMBL" id="QDO97282.1"/>
    </source>
</evidence>
<sequence length="210" mass="22583">MSDQSDAPQAGPEKVSEIVAAICDGWEDDRISLDELLRAFGLRSFGFLVLVFALPNGIPAPIAPGLSAILGAPLLLLSVQMLLGFKTPWFPASWRARSFARKDVAKLLRPALPYIVKLERFIRPRFTHLAAGPLASRLIGGLILWNAILLSLPIPFGNLIPAWAIILAALGQVERDGALVVAAAASSIVATGWVWFLLDVGLAILDRIFG</sequence>
<dbReference type="PANTHER" id="PTHR41795:SF1">
    <property type="entry name" value="EXOPOLYSACCHARIDE SYNTHESIS PROTEIN"/>
    <property type="match status" value="1"/>
</dbReference>
<name>A0A516H0K2_9PROT</name>
<keyword evidence="1" id="KW-1133">Transmembrane helix</keyword>
<feature type="transmembrane region" description="Helical" evidence="1">
    <location>
        <begin position="64"/>
        <end position="85"/>
    </location>
</feature>
<dbReference type="RefSeq" id="WP_144068263.1">
    <property type="nucleotide sequence ID" value="NZ_CP041636.1"/>
</dbReference>
<dbReference type="OrthoDB" id="8550083at2"/>
<keyword evidence="3" id="KW-1185">Reference proteome</keyword>
<keyword evidence="1" id="KW-0812">Transmembrane</keyword>
<evidence type="ECO:0000313" key="3">
    <source>
        <dbReference type="Proteomes" id="UP000317496"/>
    </source>
</evidence>
<dbReference type="PANTHER" id="PTHR41795">
    <property type="entry name" value="EXOPOLYSACCHARIDE SYNTHESIS PROTEIN"/>
    <property type="match status" value="1"/>
</dbReference>
<keyword evidence="1" id="KW-0472">Membrane</keyword>
<reference evidence="2 3" key="1">
    <citation type="submission" date="2019-07" db="EMBL/GenBank/DDBJ databases">
        <title>Genome sequencing for Ferrovibrio sp. K5.</title>
        <authorList>
            <person name="Park S.-J."/>
        </authorList>
    </citation>
    <scope>NUCLEOTIDE SEQUENCE [LARGE SCALE GENOMIC DNA]</scope>
    <source>
        <strain evidence="2 3">K5</strain>
    </source>
</reference>
<proteinExistence type="predicted"/>
<evidence type="ECO:0000256" key="1">
    <source>
        <dbReference type="SAM" id="Phobius"/>
    </source>
</evidence>
<dbReference type="AlphaFoldDB" id="A0A516H0K2"/>